<gene>
    <name evidence="7" type="ORF">B0J11DRAFT_577773</name>
</gene>
<dbReference type="GO" id="GO:0016020">
    <property type="term" value="C:membrane"/>
    <property type="evidence" value="ECO:0007669"/>
    <property type="project" value="UniProtKB-SubCell"/>
</dbReference>
<keyword evidence="5 6" id="KW-0472">Membrane</keyword>
<comment type="caution">
    <text evidence="7">The sequence shown here is derived from an EMBL/GenBank/DDBJ whole genome shotgun (WGS) entry which is preliminary data.</text>
</comment>
<feature type="transmembrane region" description="Helical" evidence="6">
    <location>
        <begin position="45"/>
        <end position="62"/>
    </location>
</feature>
<evidence type="ECO:0000256" key="6">
    <source>
        <dbReference type="SAM" id="Phobius"/>
    </source>
</evidence>
<keyword evidence="2" id="KW-0813">Transport</keyword>
<evidence type="ECO:0000313" key="8">
    <source>
        <dbReference type="Proteomes" id="UP000700596"/>
    </source>
</evidence>
<keyword evidence="4 6" id="KW-1133">Transmembrane helix</keyword>
<keyword evidence="3 6" id="KW-0812">Transmembrane</keyword>
<name>A0A9P9E3T9_9PLEO</name>
<dbReference type="GO" id="GO:0022857">
    <property type="term" value="F:transmembrane transporter activity"/>
    <property type="evidence" value="ECO:0007669"/>
    <property type="project" value="TreeGrafter"/>
</dbReference>
<protein>
    <recommendedName>
        <fullName evidence="9">MFS transporter</fullName>
    </recommendedName>
</protein>
<reference evidence="7" key="1">
    <citation type="journal article" date="2021" name="Nat. Commun.">
        <title>Genetic determinants of endophytism in the Arabidopsis root mycobiome.</title>
        <authorList>
            <person name="Mesny F."/>
            <person name="Miyauchi S."/>
            <person name="Thiergart T."/>
            <person name="Pickel B."/>
            <person name="Atanasova L."/>
            <person name="Karlsson M."/>
            <person name="Huettel B."/>
            <person name="Barry K.W."/>
            <person name="Haridas S."/>
            <person name="Chen C."/>
            <person name="Bauer D."/>
            <person name="Andreopoulos W."/>
            <person name="Pangilinan J."/>
            <person name="LaButti K."/>
            <person name="Riley R."/>
            <person name="Lipzen A."/>
            <person name="Clum A."/>
            <person name="Drula E."/>
            <person name="Henrissat B."/>
            <person name="Kohler A."/>
            <person name="Grigoriev I.V."/>
            <person name="Martin F.M."/>
            <person name="Hacquard S."/>
        </authorList>
    </citation>
    <scope>NUCLEOTIDE SEQUENCE</scope>
    <source>
        <strain evidence="7">MPI-CAGE-CH-0243</strain>
    </source>
</reference>
<evidence type="ECO:0008006" key="9">
    <source>
        <dbReference type="Google" id="ProtNLM"/>
    </source>
</evidence>
<evidence type="ECO:0000313" key="7">
    <source>
        <dbReference type="EMBL" id="KAH7130221.1"/>
    </source>
</evidence>
<dbReference type="PANTHER" id="PTHR43791">
    <property type="entry name" value="PERMEASE-RELATED"/>
    <property type="match status" value="1"/>
</dbReference>
<comment type="subcellular location">
    <subcellularLocation>
        <location evidence="1">Membrane</location>
        <topology evidence="1">Multi-pass membrane protein</topology>
    </subcellularLocation>
</comment>
<evidence type="ECO:0000256" key="1">
    <source>
        <dbReference type="ARBA" id="ARBA00004141"/>
    </source>
</evidence>
<dbReference type="Proteomes" id="UP000700596">
    <property type="component" value="Unassembled WGS sequence"/>
</dbReference>
<dbReference type="AlphaFoldDB" id="A0A9P9E3T9"/>
<organism evidence="7 8">
    <name type="scientific">Dendryphion nanum</name>
    <dbReference type="NCBI Taxonomy" id="256645"/>
    <lineage>
        <taxon>Eukaryota</taxon>
        <taxon>Fungi</taxon>
        <taxon>Dikarya</taxon>
        <taxon>Ascomycota</taxon>
        <taxon>Pezizomycotina</taxon>
        <taxon>Dothideomycetes</taxon>
        <taxon>Pleosporomycetidae</taxon>
        <taxon>Pleosporales</taxon>
        <taxon>Torulaceae</taxon>
        <taxon>Dendryphion</taxon>
    </lineage>
</organism>
<accession>A0A9P9E3T9</accession>
<evidence type="ECO:0000256" key="3">
    <source>
        <dbReference type="ARBA" id="ARBA00022692"/>
    </source>
</evidence>
<evidence type="ECO:0000256" key="2">
    <source>
        <dbReference type="ARBA" id="ARBA00022448"/>
    </source>
</evidence>
<evidence type="ECO:0000256" key="4">
    <source>
        <dbReference type="ARBA" id="ARBA00022989"/>
    </source>
</evidence>
<keyword evidence="8" id="KW-1185">Reference proteome</keyword>
<dbReference type="EMBL" id="JAGMWT010000004">
    <property type="protein sequence ID" value="KAH7130221.1"/>
    <property type="molecule type" value="Genomic_DNA"/>
</dbReference>
<sequence>MADILKDRSTPDEQLKPVTREYLDRDETLGTFDAQKHEAKLVRKFDCFIVPVMMLLMLILYIDRGNIRFAATQRMTDDVGLQVRQLNTAISVF</sequence>
<dbReference type="PANTHER" id="PTHR43791:SF24">
    <property type="entry name" value="NICOTINIC ACID PLASMA MEMBRANE TRANSPORTER"/>
    <property type="match status" value="1"/>
</dbReference>
<evidence type="ECO:0000256" key="5">
    <source>
        <dbReference type="ARBA" id="ARBA00023136"/>
    </source>
</evidence>
<proteinExistence type="predicted"/>